<keyword evidence="3 6" id="KW-0812">Transmembrane</keyword>
<sequence length="277" mass="30963">MRQFLIFLSLLISIFQSSSYFIPPSSVNSKRQRRFVNRSPKSLRKQSQHFDLDLTGGGGRGSGIIFPPRGGGGGGGDDDDRDSTPSNKLIQLYASYQSLLKTSPLLTKSISSGLLTLIGDLLAQHLESRIEGYTEWNLTRMAAFTVAGTFFVGPFVHYWYEVLWAIGRKLDAQNIKPLTKTLTLVGVDQSIGVAVFFPCYFYIYELCEACVMCKKPDFEEAGRKCGRDLGGILINQYKVWPIINLVSFGYVRENLRVLFSNTASVFWNAYLCTQIGS</sequence>
<dbReference type="EMBL" id="BRXW01000018">
    <property type="protein sequence ID" value="GMI00055.1"/>
    <property type="molecule type" value="Genomic_DNA"/>
</dbReference>
<keyword evidence="10" id="KW-1185">Reference proteome</keyword>
<accession>A0A9W7F1D1</accession>
<comment type="caution">
    <text evidence="9">The sequence shown here is derived from an EMBL/GenBank/DDBJ whole genome shotgun (WGS) entry which is preliminary data.</text>
</comment>
<keyword evidence="8" id="KW-0732">Signal</keyword>
<evidence type="ECO:0000256" key="1">
    <source>
        <dbReference type="ARBA" id="ARBA00004141"/>
    </source>
</evidence>
<evidence type="ECO:0000256" key="3">
    <source>
        <dbReference type="ARBA" id="ARBA00022692"/>
    </source>
</evidence>
<evidence type="ECO:0000256" key="2">
    <source>
        <dbReference type="ARBA" id="ARBA00006824"/>
    </source>
</evidence>
<name>A0A9W7F1D1_9STRA</name>
<evidence type="ECO:0000256" key="6">
    <source>
        <dbReference type="RuleBase" id="RU363053"/>
    </source>
</evidence>
<dbReference type="Pfam" id="PF04117">
    <property type="entry name" value="Mpv17_PMP22"/>
    <property type="match status" value="1"/>
</dbReference>
<feature type="signal peptide" evidence="8">
    <location>
        <begin position="1"/>
        <end position="19"/>
    </location>
</feature>
<reference evidence="10" key="1">
    <citation type="journal article" date="2023" name="Commun. Biol.">
        <title>Genome analysis of Parmales, the sister group of diatoms, reveals the evolutionary specialization of diatoms from phago-mixotrophs to photoautotrophs.</title>
        <authorList>
            <person name="Ban H."/>
            <person name="Sato S."/>
            <person name="Yoshikawa S."/>
            <person name="Yamada K."/>
            <person name="Nakamura Y."/>
            <person name="Ichinomiya M."/>
            <person name="Sato N."/>
            <person name="Blanc-Mathieu R."/>
            <person name="Endo H."/>
            <person name="Kuwata A."/>
            <person name="Ogata H."/>
        </authorList>
    </citation>
    <scope>NUCLEOTIDE SEQUENCE [LARGE SCALE GENOMIC DNA]</scope>
    <source>
        <strain evidence="10">NIES 3700</strain>
    </source>
</reference>
<feature type="transmembrane region" description="Helical" evidence="6">
    <location>
        <begin position="181"/>
        <end position="203"/>
    </location>
</feature>
<feature type="chain" id="PRO_5040824610" evidence="8">
    <location>
        <begin position="20"/>
        <end position="277"/>
    </location>
</feature>
<feature type="transmembrane region" description="Helical" evidence="6">
    <location>
        <begin position="141"/>
        <end position="160"/>
    </location>
</feature>
<comment type="similarity">
    <text evidence="2 6">Belongs to the peroxisomal membrane protein PXMP2/4 family.</text>
</comment>
<evidence type="ECO:0000313" key="10">
    <source>
        <dbReference type="Proteomes" id="UP001165122"/>
    </source>
</evidence>
<evidence type="ECO:0000256" key="7">
    <source>
        <dbReference type="SAM" id="MobiDB-lite"/>
    </source>
</evidence>
<dbReference type="InterPro" id="IPR007248">
    <property type="entry name" value="Mpv17_PMP22"/>
</dbReference>
<keyword evidence="4 6" id="KW-1133">Transmembrane helix</keyword>
<organism evidence="9 10">
    <name type="scientific">Triparma laevis f. longispina</name>
    <dbReference type="NCBI Taxonomy" id="1714387"/>
    <lineage>
        <taxon>Eukaryota</taxon>
        <taxon>Sar</taxon>
        <taxon>Stramenopiles</taxon>
        <taxon>Ochrophyta</taxon>
        <taxon>Bolidophyceae</taxon>
        <taxon>Parmales</taxon>
        <taxon>Triparmaceae</taxon>
        <taxon>Triparma</taxon>
    </lineage>
</organism>
<dbReference type="PANTHER" id="PTHR11266">
    <property type="entry name" value="PEROXISOMAL MEMBRANE PROTEIN 2, PXMP2 MPV17"/>
    <property type="match status" value="1"/>
</dbReference>
<dbReference type="AlphaFoldDB" id="A0A9W7F1D1"/>
<protein>
    <submittedName>
        <fullName evidence="9">Uncharacterized protein</fullName>
    </submittedName>
</protein>
<evidence type="ECO:0000256" key="8">
    <source>
        <dbReference type="SAM" id="SignalP"/>
    </source>
</evidence>
<dbReference type="OrthoDB" id="430207at2759"/>
<dbReference type="Proteomes" id="UP001165122">
    <property type="component" value="Unassembled WGS sequence"/>
</dbReference>
<dbReference type="GO" id="GO:0016020">
    <property type="term" value="C:membrane"/>
    <property type="evidence" value="ECO:0007669"/>
    <property type="project" value="UniProtKB-SubCell"/>
</dbReference>
<evidence type="ECO:0000256" key="5">
    <source>
        <dbReference type="ARBA" id="ARBA00023136"/>
    </source>
</evidence>
<dbReference type="GO" id="GO:0005737">
    <property type="term" value="C:cytoplasm"/>
    <property type="evidence" value="ECO:0007669"/>
    <property type="project" value="TreeGrafter"/>
</dbReference>
<proteinExistence type="inferred from homology"/>
<evidence type="ECO:0000256" key="4">
    <source>
        <dbReference type="ARBA" id="ARBA00022989"/>
    </source>
</evidence>
<comment type="subcellular location">
    <subcellularLocation>
        <location evidence="1">Membrane</location>
        <topology evidence="1">Multi-pass membrane protein</topology>
    </subcellularLocation>
</comment>
<keyword evidence="5 6" id="KW-0472">Membrane</keyword>
<evidence type="ECO:0000313" key="9">
    <source>
        <dbReference type="EMBL" id="GMI00055.1"/>
    </source>
</evidence>
<gene>
    <name evidence="9" type="ORF">TrLO_g11755</name>
</gene>
<feature type="region of interest" description="Disordered" evidence="7">
    <location>
        <begin position="32"/>
        <end position="82"/>
    </location>
</feature>
<feature type="compositionally biased region" description="Basic residues" evidence="7">
    <location>
        <begin position="32"/>
        <end position="47"/>
    </location>
</feature>